<name>A0ACB7PD75_9PEZI</name>
<accession>A0ACB7PD75</accession>
<gene>
    <name evidence="1" type="ORF">F5144DRAFT_161175</name>
</gene>
<dbReference type="EMBL" id="JAGIZQ010000003">
    <property type="protein sequence ID" value="KAH6635950.1"/>
    <property type="molecule type" value="Genomic_DNA"/>
</dbReference>
<evidence type="ECO:0000313" key="1">
    <source>
        <dbReference type="EMBL" id="KAH6635950.1"/>
    </source>
</evidence>
<sequence>MEMFLFGTLWFLILCIQSACRRPHEASHWPVARLGRIWLSAGLNKEWMRLLDDDASIVARGRDAWIMAKRKARKSGRHMFGNTARVPFSRVLHGESVWGTRRRAPKNGYFLRNSPVILNMTGTPRLAAW</sequence>
<evidence type="ECO:0000313" key="2">
    <source>
        <dbReference type="Proteomes" id="UP000724584"/>
    </source>
</evidence>
<protein>
    <submittedName>
        <fullName evidence="1">Uncharacterized protein</fullName>
    </submittedName>
</protein>
<proteinExistence type="predicted"/>
<reference evidence="1 2" key="1">
    <citation type="journal article" date="2021" name="Nat. Commun.">
        <title>Genetic determinants of endophytism in the Arabidopsis root mycobiome.</title>
        <authorList>
            <person name="Mesny F."/>
            <person name="Miyauchi S."/>
            <person name="Thiergart T."/>
            <person name="Pickel B."/>
            <person name="Atanasova L."/>
            <person name="Karlsson M."/>
            <person name="Huettel B."/>
            <person name="Barry K.W."/>
            <person name="Haridas S."/>
            <person name="Chen C."/>
            <person name="Bauer D."/>
            <person name="Andreopoulos W."/>
            <person name="Pangilinan J."/>
            <person name="LaButti K."/>
            <person name="Riley R."/>
            <person name="Lipzen A."/>
            <person name="Clum A."/>
            <person name="Drula E."/>
            <person name="Henrissat B."/>
            <person name="Kohler A."/>
            <person name="Grigoriev I.V."/>
            <person name="Martin F.M."/>
            <person name="Hacquard S."/>
        </authorList>
    </citation>
    <scope>NUCLEOTIDE SEQUENCE [LARGE SCALE GENOMIC DNA]</scope>
    <source>
        <strain evidence="1 2">MPI-SDFR-AT-0079</strain>
    </source>
</reference>
<dbReference type="Proteomes" id="UP000724584">
    <property type="component" value="Unassembled WGS sequence"/>
</dbReference>
<comment type="caution">
    <text evidence="1">The sequence shown here is derived from an EMBL/GenBank/DDBJ whole genome shotgun (WGS) entry which is preliminary data.</text>
</comment>
<organism evidence="1 2">
    <name type="scientific">Chaetomium tenue</name>
    <dbReference type="NCBI Taxonomy" id="1854479"/>
    <lineage>
        <taxon>Eukaryota</taxon>
        <taxon>Fungi</taxon>
        <taxon>Dikarya</taxon>
        <taxon>Ascomycota</taxon>
        <taxon>Pezizomycotina</taxon>
        <taxon>Sordariomycetes</taxon>
        <taxon>Sordariomycetidae</taxon>
        <taxon>Sordariales</taxon>
        <taxon>Chaetomiaceae</taxon>
        <taxon>Chaetomium</taxon>
    </lineage>
</organism>
<keyword evidence="2" id="KW-1185">Reference proteome</keyword>